<dbReference type="InterPro" id="IPR036265">
    <property type="entry name" value="HIT-like_sf"/>
</dbReference>
<dbReference type="InterPro" id="IPR039383">
    <property type="entry name" value="FHIT"/>
</dbReference>
<evidence type="ECO:0000256" key="1">
    <source>
        <dbReference type="ARBA" id="ARBA00022741"/>
    </source>
</evidence>
<feature type="binding site" evidence="3">
    <location>
        <position position="53"/>
    </location>
    <ligand>
        <name>substrate</name>
    </ligand>
</feature>
<dbReference type="CDD" id="cd01275">
    <property type="entry name" value="FHIT"/>
    <property type="match status" value="1"/>
</dbReference>
<evidence type="ECO:0000313" key="6">
    <source>
        <dbReference type="EMBL" id="EES52435.1"/>
    </source>
</evidence>
<evidence type="ECO:0000256" key="4">
    <source>
        <dbReference type="PROSITE-ProRule" id="PRU00464"/>
    </source>
</evidence>
<sequence length="170" mass="18960">MNHLFAPWRMRYIKGESRTADDGSCLLCEIPRDGVSRDRLVLYRGNLCYVVMNAFPYTSGHLMVVPLDHGAKMGDFPLPVLAEMTSLLRECERIIEEIYRPGGFNMGINVGSAAGAGIAGHLHAHILPRWDGDTNFLTTVAEARVVPEDLRESYDRLRPSFIRLSAVSTP</sequence>
<dbReference type="InterPro" id="IPR011146">
    <property type="entry name" value="HIT-like"/>
</dbReference>
<dbReference type="GO" id="GO:0003824">
    <property type="term" value="F:catalytic activity"/>
    <property type="evidence" value="ECO:0007669"/>
    <property type="project" value="InterPro"/>
</dbReference>
<name>C6HY84_9BACT</name>
<dbReference type="PANTHER" id="PTHR42997:SF1">
    <property type="entry name" value="AP-4-A PHOSPHORYLASE"/>
    <property type="match status" value="1"/>
</dbReference>
<accession>C6HY84</accession>
<dbReference type="PROSITE" id="PS51084">
    <property type="entry name" value="HIT_2"/>
    <property type="match status" value="1"/>
</dbReference>
<feature type="domain" description="HIT" evidence="5">
    <location>
        <begin position="26"/>
        <end position="136"/>
    </location>
</feature>
<proteinExistence type="predicted"/>
<dbReference type="AlphaFoldDB" id="C6HY84"/>
<organism evidence="6 7">
    <name type="scientific">Leptospirillum ferrodiazotrophum</name>
    <dbReference type="NCBI Taxonomy" id="412449"/>
    <lineage>
        <taxon>Bacteria</taxon>
        <taxon>Pseudomonadati</taxon>
        <taxon>Nitrospirota</taxon>
        <taxon>Nitrospiria</taxon>
        <taxon>Nitrospirales</taxon>
        <taxon>Nitrospiraceae</taxon>
        <taxon>Leptospirillum</taxon>
    </lineage>
</organism>
<evidence type="ECO:0000313" key="7">
    <source>
        <dbReference type="Proteomes" id="UP000009374"/>
    </source>
</evidence>
<evidence type="ECO:0000256" key="2">
    <source>
        <dbReference type="PIRSR" id="PIRSR639383-1"/>
    </source>
</evidence>
<dbReference type="Proteomes" id="UP000009374">
    <property type="component" value="Unassembled WGS sequence"/>
</dbReference>
<dbReference type="GO" id="GO:0000166">
    <property type="term" value="F:nucleotide binding"/>
    <property type="evidence" value="ECO:0007669"/>
    <property type="project" value="UniProtKB-KW"/>
</dbReference>
<dbReference type="Pfam" id="PF01230">
    <property type="entry name" value="HIT"/>
    <property type="match status" value="1"/>
</dbReference>
<evidence type="ECO:0000256" key="3">
    <source>
        <dbReference type="PIRSR" id="PIRSR639383-2"/>
    </source>
</evidence>
<dbReference type="SUPFAM" id="SSF54197">
    <property type="entry name" value="HIT-like"/>
    <property type="match status" value="1"/>
</dbReference>
<feature type="active site" description="Tele-AMP-histidine intermediate" evidence="2">
    <location>
        <position position="123"/>
    </location>
</feature>
<dbReference type="PANTHER" id="PTHR42997">
    <property type="entry name" value="HIT FAMILY HYDROLASE"/>
    <property type="match status" value="1"/>
</dbReference>
<evidence type="ECO:0000259" key="5">
    <source>
        <dbReference type="PROSITE" id="PS51084"/>
    </source>
</evidence>
<feature type="binding site" evidence="3">
    <location>
        <position position="125"/>
    </location>
    <ligand>
        <name>substrate</name>
    </ligand>
</feature>
<dbReference type="Gene3D" id="3.30.428.10">
    <property type="entry name" value="HIT-like"/>
    <property type="match status" value="1"/>
</dbReference>
<keyword evidence="1" id="KW-0547">Nucleotide-binding</keyword>
<keyword evidence="7" id="KW-1185">Reference proteome</keyword>
<feature type="short sequence motif" description="Histidine triad motif" evidence="4">
    <location>
        <begin position="121"/>
        <end position="125"/>
    </location>
</feature>
<gene>
    <name evidence="6" type="ORF">UBAL3_94170042</name>
</gene>
<protein>
    <submittedName>
        <fullName evidence="6">Histidine triad (HIT) protein</fullName>
    </submittedName>
</protein>
<dbReference type="InterPro" id="IPR052908">
    <property type="entry name" value="AP-4-A_phosphorylase"/>
</dbReference>
<dbReference type="EMBL" id="GG693877">
    <property type="protein sequence ID" value="EES52435.1"/>
    <property type="molecule type" value="Genomic_DNA"/>
</dbReference>
<reference evidence="6 7" key="1">
    <citation type="journal article" date="2009" name="Appl. Environ. Microbiol.">
        <title>Community genomic and proteomic analyses of chemoautotrophic iron-oxidizing "Leptospirillum rubarum" (Group II) and "Leptospirillum ferrodiazotrophum" (Group III) bacteria in acid mine drainage biofilms.</title>
        <authorList>
            <person name="Goltsman D.S."/>
            <person name="Denef V.J."/>
            <person name="Singer S.W."/>
            <person name="VerBerkmoes N.C."/>
            <person name="Lefsrud M."/>
            <person name="Mueller R.S."/>
            <person name="Dick G.J."/>
            <person name="Sun C.L."/>
            <person name="Wheeler K.E."/>
            <person name="Zemla A."/>
            <person name="Baker B.J."/>
            <person name="Hauser L."/>
            <person name="Land M."/>
            <person name="Shah M.B."/>
            <person name="Thelen M.P."/>
            <person name="Hettich R.L."/>
            <person name="Banfield J.F."/>
        </authorList>
    </citation>
    <scope>NUCLEOTIDE SEQUENCE [LARGE SCALE GENOMIC DNA]</scope>
</reference>